<evidence type="ECO:0000259" key="16">
    <source>
        <dbReference type="PROSITE" id="PS51908"/>
    </source>
</evidence>
<evidence type="ECO:0000313" key="18">
    <source>
        <dbReference type="Proteomes" id="UP001159042"/>
    </source>
</evidence>
<keyword evidence="12 15" id="KW-0234">DNA repair</keyword>
<protein>
    <recommendedName>
        <fullName evidence="14">Protein with SprT-like domain at the N terminus</fullName>
    </recommendedName>
</protein>
<dbReference type="InterPro" id="IPR006642">
    <property type="entry name" value="Rad18_UBZ4"/>
</dbReference>
<evidence type="ECO:0000313" key="17">
    <source>
        <dbReference type="EMBL" id="KAJ8919847.1"/>
    </source>
</evidence>
<evidence type="ECO:0000256" key="15">
    <source>
        <dbReference type="PROSITE-ProRule" id="PRU01256"/>
    </source>
</evidence>
<keyword evidence="10" id="KW-0862">Zinc</keyword>
<comment type="subcellular location">
    <subcellularLocation>
        <location evidence="2">Chromosome</location>
    </subcellularLocation>
    <subcellularLocation>
        <location evidence="1">Nucleus</location>
    </subcellularLocation>
</comment>
<dbReference type="SMART" id="SM00731">
    <property type="entry name" value="SprT"/>
    <property type="match status" value="1"/>
</dbReference>
<dbReference type="GO" id="GO:0005634">
    <property type="term" value="C:nucleus"/>
    <property type="evidence" value="ECO:0007669"/>
    <property type="project" value="UniProtKB-SubCell"/>
</dbReference>
<dbReference type="PANTHER" id="PTHR21220:SF0">
    <property type="entry name" value="DNA-DEPENDENT METALLOPROTEASE SPRTN"/>
    <property type="match status" value="1"/>
</dbReference>
<evidence type="ECO:0000256" key="13">
    <source>
        <dbReference type="ARBA" id="ARBA00023242"/>
    </source>
</evidence>
<dbReference type="EMBL" id="JANEYG010000016">
    <property type="protein sequence ID" value="KAJ8919847.1"/>
    <property type="molecule type" value="Genomic_DNA"/>
</dbReference>
<dbReference type="Pfam" id="PF10263">
    <property type="entry name" value="SprT-like"/>
    <property type="match status" value="1"/>
</dbReference>
<dbReference type="InterPro" id="IPR044245">
    <property type="entry name" value="Spartan"/>
</dbReference>
<evidence type="ECO:0000256" key="8">
    <source>
        <dbReference type="ARBA" id="ARBA00022771"/>
    </source>
</evidence>
<dbReference type="Gene3D" id="3.30.160.60">
    <property type="entry name" value="Classic Zinc Finger"/>
    <property type="match status" value="1"/>
</dbReference>
<dbReference type="AlphaFoldDB" id="A0AAV8VZK7"/>
<evidence type="ECO:0000256" key="1">
    <source>
        <dbReference type="ARBA" id="ARBA00004123"/>
    </source>
</evidence>
<keyword evidence="8 15" id="KW-0863">Zinc-finger</keyword>
<dbReference type="PROSITE" id="PS51908">
    <property type="entry name" value="ZF_UBZ4"/>
    <property type="match status" value="1"/>
</dbReference>
<keyword evidence="9" id="KW-0378">Hydrolase</keyword>
<evidence type="ECO:0000256" key="3">
    <source>
        <dbReference type="ARBA" id="ARBA00010724"/>
    </source>
</evidence>
<evidence type="ECO:0000256" key="5">
    <source>
        <dbReference type="ARBA" id="ARBA00022670"/>
    </source>
</evidence>
<dbReference type="GO" id="GO:0005694">
    <property type="term" value="C:chromosome"/>
    <property type="evidence" value="ECO:0007669"/>
    <property type="project" value="UniProtKB-SubCell"/>
</dbReference>
<dbReference type="Proteomes" id="UP001159042">
    <property type="component" value="Unassembled WGS sequence"/>
</dbReference>
<evidence type="ECO:0000256" key="4">
    <source>
        <dbReference type="ARBA" id="ARBA00022454"/>
    </source>
</evidence>
<dbReference type="GO" id="GO:0008270">
    <property type="term" value="F:zinc ion binding"/>
    <property type="evidence" value="ECO:0007669"/>
    <property type="project" value="UniProtKB-KW"/>
</dbReference>
<keyword evidence="5" id="KW-0645">Protease</keyword>
<dbReference type="Pfam" id="PF22934">
    <property type="entry name" value="SPRTN_ZBD"/>
    <property type="match status" value="1"/>
</dbReference>
<dbReference type="PANTHER" id="PTHR21220">
    <property type="entry name" value="DNA-DEPENDENT METALLOPROTEASE SPRTN"/>
    <property type="match status" value="1"/>
</dbReference>
<dbReference type="GO" id="GO:0003697">
    <property type="term" value="F:single-stranded DNA binding"/>
    <property type="evidence" value="ECO:0007669"/>
    <property type="project" value="InterPro"/>
</dbReference>
<evidence type="ECO:0000256" key="7">
    <source>
        <dbReference type="ARBA" id="ARBA00022763"/>
    </source>
</evidence>
<feature type="non-terminal residue" evidence="17">
    <location>
        <position position="1"/>
    </location>
</feature>
<comment type="similarity">
    <text evidence="3">Belongs to the Spartan family.</text>
</comment>
<sequence length="636" mass="71330">FLFSAAMAEIDYQLALLLQHRFEQEAKKPKEHLCDEELAKVLHEQFQTETEIDAPKNGLVYKPASGTSTCLVDPSWEVIDPTPDIHVLFLSFNDRFFWSTLAAVCVSWSKKMTTCAGVCAYHTGGLCSITLSEPLLKLRPRKDLVETLLHEMIHAYLFVTHNNKDRDGHGPEFHKHMYRINKEAGTSISVYHDFHDEVRLYKQHWWRCDGPCQNRKPFFGMVRRAMNRAPGPYDRWWAEHSRTCGGSFIKVKEPDKVDKKTPAKENIKPKEDIRKYFTPTKAGGASTSTAGVNKPLKDNIRTIKTSDNAKVSAVIPKANNIFGFSNMTGSSNASKPRGGGTAVKNNTSTLVINKKPRAATKTSMETKTNLPVKAQVLSETTSNNNTSDYSVVRNHWLNKFPSGGNSVKRPLSVSTGSGSKKVPRLCEDETRADCPVCLDPVPLSELNQHLDNCLEKPKTKDCIICGSQVATAEYETHVTKCSEDNFDDDDIFIVQDVEETKKCTMCQKQMPVAEYDVHAQDCLLNLYSGLEEEYCDKSERVDCLACGKKIVKSELDAHLEEDCMSLSQVFEERSSQVEEPTPTPGRRFNCPFCMVLVPEVEMSVHIDACLSTDSGSAEGELNKSFLKQAILLDEQF</sequence>
<evidence type="ECO:0000256" key="11">
    <source>
        <dbReference type="ARBA" id="ARBA00023049"/>
    </source>
</evidence>
<evidence type="ECO:0000256" key="14">
    <source>
        <dbReference type="ARBA" id="ARBA00030396"/>
    </source>
</evidence>
<name>A0AAV8VZK7_9CUCU</name>
<evidence type="ECO:0000256" key="6">
    <source>
        <dbReference type="ARBA" id="ARBA00022723"/>
    </source>
</evidence>
<dbReference type="GO" id="GO:0006281">
    <property type="term" value="P:DNA repair"/>
    <property type="evidence" value="ECO:0007669"/>
    <property type="project" value="UniProtKB-KW"/>
</dbReference>
<proteinExistence type="inferred from homology"/>
<keyword evidence="18" id="KW-1185">Reference proteome</keyword>
<evidence type="ECO:0000256" key="2">
    <source>
        <dbReference type="ARBA" id="ARBA00004286"/>
    </source>
</evidence>
<reference evidence="17 18" key="1">
    <citation type="journal article" date="2023" name="Insect Mol. Biol.">
        <title>Genome sequencing provides insights into the evolution of gene families encoding plant cell wall-degrading enzymes in longhorned beetles.</title>
        <authorList>
            <person name="Shin N.R."/>
            <person name="Okamura Y."/>
            <person name="Kirsch R."/>
            <person name="Pauchet Y."/>
        </authorList>
    </citation>
    <scope>NUCLEOTIDE SEQUENCE [LARGE SCALE GENOMIC DNA]</scope>
    <source>
        <strain evidence="17">EAD_L_NR</strain>
    </source>
</reference>
<evidence type="ECO:0000256" key="10">
    <source>
        <dbReference type="ARBA" id="ARBA00022833"/>
    </source>
</evidence>
<dbReference type="GO" id="GO:0006508">
    <property type="term" value="P:proteolysis"/>
    <property type="evidence" value="ECO:0007669"/>
    <property type="project" value="UniProtKB-KW"/>
</dbReference>
<dbReference type="SMART" id="SM00734">
    <property type="entry name" value="ZnF_Rad18"/>
    <property type="match status" value="2"/>
</dbReference>
<accession>A0AAV8VZK7</accession>
<keyword evidence="6" id="KW-0479">Metal-binding</keyword>
<dbReference type="InterPro" id="IPR055220">
    <property type="entry name" value="SPRTN_ZBD"/>
</dbReference>
<dbReference type="InterPro" id="IPR006640">
    <property type="entry name" value="SprT-like_domain"/>
</dbReference>
<dbReference type="GO" id="GO:0031593">
    <property type="term" value="F:polyubiquitin modification-dependent protein binding"/>
    <property type="evidence" value="ECO:0007669"/>
    <property type="project" value="TreeGrafter"/>
</dbReference>
<gene>
    <name evidence="17" type="ORF">NQ315_006376</name>
</gene>
<comment type="caution">
    <text evidence="17">The sequence shown here is derived from an EMBL/GenBank/DDBJ whole genome shotgun (WGS) entry which is preliminary data.</text>
</comment>
<keyword evidence="11" id="KW-0482">Metalloprotease</keyword>
<evidence type="ECO:0000256" key="9">
    <source>
        <dbReference type="ARBA" id="ARBA00022801"/>
    </source>
</evidence>
<keyword evidence="7 15" id="KW-0227">DNA damage</keyword>
<evidence type="ECO:0000256" key="12">
    <source>
        <dbReference type="ARBA" id="ARBA00023204"/>
    </source>
</evidence>
<organism evidence="17 18">
    <name type="scientific">Exocentrus adspersus</name>
    <dbReference type="NCBI Taxonomy" id="1586481"/>
    <lineage>
        <taxon>Eukaryota</taxon>
        <taxon>Metazoa</taxon>
        <taxon>Ecdysozoa</taxon>
        <taxon>Arthropoda</taxon>
        <taxon>Hexapoda</taxon>
        <taxon>Insecta</taxon>
        <taxon>Pterygota</taxon>
        <taxon>Neoptera</taxon>
        <taxon>Endopterygota</taxon>
        <taxon>Coleoptera</taxon>
        <taxon>Polyphaga</taxon>
        <taxon>Cucujiformia</taxon>
        <taxon>Chrysomeloidea</taxon>
        <taxon>Cerambycidae</taxon>
        <taxon>Lamiinae</taxon>
        <taxon>Acanthocinini</taxon>
        <taxon>Exocentrus</taxon>
    </lineage>
</organism>
<dbReference type="GO" id="GO:0004222">
    <property type="term" value="F:metalloendopeptidase activity"/>
    <property type="evidence" value="ECO:0007669"/>
    <property type="project" value="InterPro"/>
</dbReference>
<feature type="domain" description="UBZ4-type" evidence="16">
    <location>
        <begin position="431"/>
        <end position="458"/>
    </location>
</feature>
<keyword evidence="4" id="KW-0158">Chromosome</keyword>
<keyword evidence="13" id="KW-0539">Nucleus</keyword>